<gene>
    <name evidence="1" type="ORF">Ljam_2565</name>
</gene>
<dbReference type="Pfam" id="PF16263">
    <property type="entry name" value="DUF4917"/>
    <property type="match status" value="1"/>
</dbReference>
<proteinExistence type="predicted"/>
<reference evidence="1 2" key="1">
    <citation type="submission" date="2015-11" db="EMBL/GenBank/DDBJ databases">
        <title>Genomic analysis of 38 Legionella species identifies large and diverse effector repertoires.</title>
        <authorList>
            <person name="Burstein D."/>
            <person name="Amaro F."/>
            <person name="Zusman T."/>
            <person name="Lifshitz Z."/>
            <person name="Cohen O."/>
            <person name="Gilbert J.A."/>
            <person name="Pupko T."/>
            <person name="Shuman H.A."/>
            <person name="Segal G."/>
        </authorList>
    </citation>
    <scope>NUCLEOTIDE SEQUENCE [LARGE SCALE GENOMIC DNA]</scope>
    <source>
        <strain evidence="1 2">JA-26-G1-E2</strain>
    </source>
</reference>
<evidence type="ECO:0000313" key="2">
    <source>
        <dbReference type="Proteomes" id="UP000054715"/>
    </source>
</evidence>
<organism evidence="1 2">
    <name type="scientific">Legionella jamestowniensis</name>
    <dbReference type="NCBI Taxonomy" id="455"/>
    <lineage>
        <taxon>Bacteria</taxon>
        <taxon>Pseudomonadati</taxon>
        <taxon>Pseudomonadota</taxon>
        <taxon>Gammaproteobacteria</taxon>
        <taxon>Legionellales</taxon>
        <taxon>Legionellaceae</taxon>
        <taxon>Legionella</taxon>
    </lineage>
</organism>
<dbReference type="STRING" id="455.Ljam_2565"/>
<dbReference type="OrthoDB" id="828244at2"/>
<evidence type="ECO:0000313" key="1">
    <source>
        <dbReference type="EMBL" id="KTD08370.1"/>
    </source>
</evidence>
<dbReference type="AlphaFoldDB" id="A0A0W0UKD1"/>
<dbReference type="EMBL" id="LNYG01000013">
    <property type="protein sequence ID" value="KTD08370.1"/>
    <property type="molecule type" value="Genomic_DNA"/>
</dbReference>
<protein>
    <recommendedName>
        <fullName evidence="3">DUF4917 domain-containing protein</fullName>
    </recommendedName>
</protein>
<comment type="caution">
    <text evidence="1">The sequence shown here is derived from an EMBL/GenBank/DDBJ whole genome shotgun (WGS) entry which is preliminary data.</text>
</comment>
<accession>A0A0W0UKD1</accession>
<dbReference type="PATRIC" id="fig|455.5.peg.2699"/>
<name>A0A0W0UKD1_9GAMM</name>
<sequence length="359" mass="42063">MEKGQIMIKQWNDISHKYEGASLILGNGASIAFSNVFDYTRLYEVANDNNYINPKLRSLFRKFGTTNFELVLYRLWQAKEVLNLLQGNTNIVDENYSLCRNALIKTVKDAHIQYDKDDEVFVDKLQNASNFLKNFNIVYSLNYDLILYWVIAMGNREGTIFKDCFWEKFPDTNFNLFNSNWSFLKKPVCGQKKAILIFYPHGNLTLARVKQKHLNEIDLKIVSAAEMHLDAIIETWKNDNLEPVFISEGDCTEKRNRIYESHYLNSVYEKGFEEIGQKLVLYGWSISKEDNHILERIQNIQKERKKLENNVTKKPIESIAVSVYQNGDEQKFKNHVKDKLKYIATDIDFFNSSQGCWCF</sequence>
<dbReference type="InterPro" id="IPR032581">
    <property type="entry name" value="DUF4917"/>
</dbReference>
<evidence type="ECO:0008006" key="3">
    <source>
        <dbReference type="Google" id="ProtNLM"/>
    </source>
</evidence>
<dbReference type="Proteomes" id="UP000054715">
    <property type="component" value="Unassembled WGS sequence"/>
</dbReference>